<proteinExistence type="inferred from homology"/>
<keyword evidence="5" id="KW-1185">Reference proteome</keyword>
<evidence type="ECO:0000256" key="1">
    <source>
        <dbReference type="ARBA" id="ARBA00008315"/>
    </source>
</evidence>
<protein>
    <submittedName>
        <fullName evidence="6">Uncharacterized protein LOC108561456</fullName>
    </submittedName>
</protein>
<dbReference type="Pfam" id="PF13879">
    <property type="entry name" value="Hmw_CFAP97"/>
    <property type="match status" value="1"/>
</dbReference>
<evidence type="ECO:0000256" key="4">
    <source>
        <dbReference type="SAM" id="MobiDB-lite"/>
    </source>
</evidence>
<reference evidence="6" key="1">
    <citation type="submission" date="2025-08" db="UniProtKB">
        <authorList>
            <consortium name="RefSeq"/>
        </authorList>
    </citation>
    <scope>IDENTIFICATION</scope>
    <source>
        <tissue evidence="6">Whole Larva</tissue>
    </source>
</reference>
<dbReference type="InterPro" id="IPR031311">
    <property type="entry name" value="CHIT_BIND_RR_consensus"/>
</dbReference>
<dbReference type="RefSeq" id="XP_017774885.1">
    <property type="nucleotide sequence ID" value="XM_017919396.1"/>
</dbReference>
<dbReference type="GeneID" id="108561456"/>
<organism evidence="5 6">
    <name type="scientific">Nicrophorus vespilloides</name>
    <name type="common">Boreal carrion beetle</name>
    <dbReference type="NCBI Taxonomy" id="110193"/>
    <lineage>
        <taxon>Eukaryota</taxon>
        <taxon>Metazoa</taxon>
        <taxon>Ecdysozoa</taxon>
        <taxon>Arthropoda</taxon>
        <taxon>Hexapoda</taxon>
        <taxon>Insecta</taxon>
        <taxon>Pterygota</taxon>
        <taxon>Neoptera</taxon>
        <taxon>Endopterygota</taxon>
        <taxon>Coleoptera</taxon>
        <taxon>Polyphaga</taxon>
        <taxon>Staphyliniformia</taxon>
        <taxon>Silphidae</taxon>
        <taxon>Nicrophorinae</taxon>
        <taxon>Nicrophorus</taxon>
    </lineage>
</organism>
<comment type="similarity">
    <text evidence="1">Belongs to the CFAP97 family.</text>
</comment>
<dbReference type="Pfam" id="PF00379">
    <property type="entry name" value="Chitin_bind_4"/>
    <property type="match status" value="1"/>
</dbReference>
<name>A0ABM1MJY5_NICVS</name>
<evidence type="ECO:0000256" key="3">
    <source>
        <dbReference type="PROSITE-ProRule" id="PRU00497"/>
    </source>
</evidence>
<dbReference type="InterPro" id="IPR000618">
    <property type="entry name" value="Insect_cuticle"/>
</dbReference>
<evidence type="ECO:0000313" key="6">
    <source>
        <dbReference type="RefSeq" id="XP_017774885.1"/>
    </source>
</evidence>
<dbReference type="PANTHER" id="PTHR33768:SF3">
    <property type="entry name" value="MIP11318P"/>
    <property type="match status" value="1"/>
</dbReference>
<dbReference type="PROSITE" id="PS00233">
    <property type="entry name" value="CHIT_BIND_RR_1"/>
    <property type="match status" value="1"/>
</dbReference>
<dbReference type="PROSITE" id="PS51155">
    <property type="entry name" value="CHIT_BIND_RR_2"/>
    <property type="match status" value="1"/>
</dbReference>
<evidence type="ECO:0000256" key="2">
    <source>
        <dbReference type="ARBA" id="ARBA00022460"/>
    </source>
</evidence>
<dbReference type="InterPro" id="IPR029488">
    <property type="entry name" value="Hmw/CFAP97"/>
</dbReference>
<feature type="region of interest" description="Disordered" evidence="4">
    <location>
        <begin position="153"/>
        <end position="187"/>
    </location>
</feature>
<accession>A0ABM1MJY5</accession>
<keyword evidence="2 3" id="KW-0193">Cuticle</keyword>
<dbReference type="InterPro" id="IPR038792">
    <property type="entry name" value="CFAP97D1/2"/>
</dbReference>
<gene>
    <name evidence="6" type="primary">LOC108561456</name>
</gene>
<sequence length="669" mass="77930">MLTRRDKILVRPWEDRKYENHLRKIQSALPVIDNRTPPTREHVSTKLKKKQKEVERIAKIEVENLNLLRKMNFIMRTNRVDNYWTKPLPNFLNRVTIYETPKKFKLEEDFADLQLKREPSTDHLRKSKCSACSPKKYQKYTICEGRVPWEPQRGQVGRGRSKSVPSRENTLPMISEKPKKKKPKSTESIKKMRSFEDCITNNPQKLVLTSGSLKLSLNFPSDTQIKLHSGPSEKVLIGGAICNLFQLFGLLLISTAILSEYQEKTDKHVDYFAPVKYTYSYGVEDFKTGDYKMHKEERNGDVVKGEYRIADPDGSIRTVTYTADKEHGFQAIVKQSVPFADSHTMNTTHNTEDFHEQNEKSFSQYEPHSYGSVESDNNDFNEQSINEVKELSKKQNYNFQIDGTEITQNHEDAFHVGQHNYEASAAEELYYAPPLIKIPKVEINGKLYKNNMNAEQNFATQSYYIPVDYEGYPNQYYVKNAKQDFQELIYQPQHFNIKNEDIFKQVDNNKQGLSYQTVSTKSDETLKSTQDLVKSQSSIGFQSKSYTKQQQGNQKQAVSYQSVMNGKQSPVGKHDKYYQGAKNNQEYTTNVQKQAKNHMVKNPMQSKKQFKYPEYVNKQYKMLSYYIQPSNLKMYSMPNYESYVFDDGSKSIHEIQGYPTLQLEEKDRL</sequence>
<dbReference type="PRINTS" id="PR00947">
    <property type="entry name" value="CUTICLE"/>
</dbReference>
<evidence type="ECO:0000313" key="5">
    <source>
        <dbReference type="Proteomes" id="UP000695000"/>
    </source>
</evidence>
<dbReference type="Proteomes" id="UP000695000">
    <property type="component" value="Unplaced"/>
</dbReference>
<dbReference type="PANTHER" id="PTHR33768">
    <property type="entry name" value="MIP11318P"/>
    <property type="match status" value="1"/>
</dbReference>